<protein>
    <submittedName>
        <fullName evidence="1">Uncharacterized protein</fullName>
    </submittedName>
</protein>
<gene>
    <name evidence="1" type="ORF">ES288_D02G166700v1</name>
</gene>
<evidence type="ECO:0000313" key="1">
    <source>
        <dbReference type="EMBL" id="TYG79808.1"/>
    </source>
</evidence>
<dbReference type="EMBL" id="CM017702">
    <property type="protein sequence ID" value="TYG79808.1"/>
    <property type="molecule type" value="Genomic_DNA"/>
</dbReference>
<sequence length="61" mass="7403">MSTRIFHIRVFLIYTLFMYVKGFPRVLLEFAVCLDVYLGWARLSFEDNFQDNIFRQMLMSV</sequence>
<dbReference type="AlphaFoldDB" id="A0A5D2DFE7"/>
<evidence type="ECO:0000313" key="2">
    <source>
        <dbReference type="Proteomes" id="UP000323506"/>
    </source>
</evidence>
<dbReference type="Proteomes" id="UP000323506">
    <property type="component" value="Chromosome D02"/>
</dbReference>
<name>A0A5D2DFE7_GOSDA</name>
<proteinExistence type="predicted"/>
<keyword evidence="2" id="KW-1185">Reference proteome</keyword>
<reference evidence="1 2" key="1">
    <citation type="submission" date="2019-06" db="EMBL/GenBank/DDBJ databases">
        <title>WGS assembly of Gossypium darwinii.</title>
        <authorList>
            <person name="Chen Z.J."/>
            <person name="Sreedasyam A."/>
            <person name="Ando A."/>
            <person name="Song Q."/>
            <person name="De L."/>
            <person name="Hulse-Kemp A."/>
            <person name="Ding M."/>
            <person name="Ye W."/>
            <person name="Kirkbride R."/>
            <person name="Jenkins J."/>
            <person name="Plott C."/>
            <person name="Lovell J."/>
            <person name="Lin Y.-M."/>
            <person name="Vaughn R."/>
            <person name="Liu B."/>
            <person name="Li W."/>
            <person name="Simpson S."/>
            <person name="Scheffler B."/>
            <person name="Saski C."/>
            <person name="Grover C."/>
            <person name="Hu G."/>
            <person name="Conover J."/>
            <person name="Carlson J."/>
            <person name="Shu S."/>
            <person name="Boston L."/>
            <person name="Williams M."/>
            <person name="Peterson D."/>
            <person name="Mcgee K."/>
            <person name="Jones D."/>
            <person name="Wendel J."/>
            <person name="Stelly D."/>
            <person name="Grimwood J."/>
            <person name="Schmutz J."/>
        </authorList>
    </citation>
    <scope>NUCLEOTIDE SEQUENCE [LARGE SCALE GENOMIC DNA]</scope>
    <source>
        <strain evidence="1">1808015.09</strain>
    </source>
</reference>
<accession>A0A5D2DFE7</accession>
<organism evidence="1 2">
    <name type="scientific">Gossypium darwinii</name>
    <name type="common">Darwin's cotton</name>
    <name type="synonym">Gossypium barbadense var. darwinii</name>
    <dbReference type="NCBI Taxonomy" id="34276"/>
    <lineage>
        <taxon>Eukaryota</taxon>
        <taxon>Viridiplantae</taxon>
        <taxon>Streptophyta</taxon>
        <taxon>Embryophyta</taxon>
        <taxon>Tracheophyta</taxon>
        <taxon>Spermatophyta</taxon>
        <taxon>Magnoliopsida</taxon>
        <taxon>eudicotyledons</taxon>
        <taxon>Gunneridae</taxon>
        <taxon>Pentapetalae</taxon>
        <taxon>rosids</taxon>
        <taxon>malvids</taxon>
        <taxon>Malvales</taxon>
        <taxon>Malvaceae</taxon>
        <taxon>Malvoideae</taxon>
        <taxon>Gossypium</taxon>
    </lineage>
</organism>